<evidence type="ECO:0000313" key="1">
    <source>
        <dbReference type="EMBL" id="CDW51173.1"/>
    </source>
</evidence>
<name>A0A0K2VL22_LEPSM</name>
<reference evidence="1" key="1">
    <citation type="submission" date="2014-05" db="EMBL/GenBank/DDBJ databases">
        <authorList>
            <person name="Chronopoulou M."/>
        </authorList>
    </citation>
    <scope>NUCLEOTIDE SEQUENCE</scope>
    <source>
        <tissue evidence="1">Whole organism</tissue>
    </source>
</reference>
<dbReference type="AlphaFoldDB" id="A0A0K2VL22"/>
<sequence length="33" mass="3631">MFSLNSDNTSLNKEPISESIFPLSTISSLLPTF</sequence>
<organism evidence="1">
    <name type="scientific">Lepeophtheirus salmonis</name>
    <name type="common">Salmon louse</name>
    <name type="synonym">Caligus salmonis</name>
    <dbReference type="NCBI Taxonomy" id="72036"/>
    <lineage>
        <taxon>Eukaryota</taxon>
        <taxon>Metazoa</taxon>
        <taxon>Ecdysozoa</taxon>
        <taxon>Arthropoda</taxon>
        <taxon>Crustacea</taxon>
        <taxon>Multicrustacea</taxon>
        <taxon>Hexanauplia</taxon>
        <taxon>Copepoda</taxon>
        <taxon>Siphonostomatoida</taxon>
        <taxon>Caligidae</taxon>
        <taxon>Lepeophtheirus</taxon>
    </lineage>
</organism>
<dbReference type="EMBL" id="HACA01033811">
    <property type="protein sequence ID" value="CDW51173.1"/>
    <property type="molecule type" value="Transcribed_RNA"/>
</dbReference>
<protein>
    <submittedName>
        <fullName evidence="1">Uncharacterized protein</fullName>
    </submittedName>
</protein>
<accession>A0A0K2VL22</accession>
<proteinExistence type="predicted"/>